<protein>
    <submittedName>
        <fullName evidence="2">Uncharacterized protein</fullName>
    </submittedName>
</protein>
<evidence type="ECO:0000313" key="2">
    <source>
        <dbReference type="EMBL" id="ETP14329.1"/>
    </source>
</evidence>
<feature type="region of interest" description="Disordered" evidence="1">
    <location>
        <begin position="111"/>
        <end position="130"/>
    </location>
</feature>
<organism evidence="2 3">
    <name type="scientific">Phytophthora nicotianae CJ01A1</name>
    <dbReference type="NCBI Taxonomy" id="1317063"/>
    <lineage>
        <taxon>Eukaryota</taxon>
        <taxon>Sar</taxon>
        <taxon>Stramenopiles</taxon>
        <taxon>Oomycota</taxon>
        <taxon>Peronosporomycetes</taxon>
        <taxon>Peronosporales</taxon>
        <taxon>Peronosporaceae</taxon>
        <taxon>Phytophthora</taxon>
    </lineage>
</organism>
<dbReference type="Proteomes" id="UP000018958">
    <property type="component" value="Unassembled WGS sequence"/>
</dbReference>
<accession>W2WXK5</accession>
<evidence type="ECO:0000313" key="3">
    <source>
        <dbReference type="Proteomes" id="UP000018958"/>
    </source>
</evidence>
<reference evidence="2 3" key="1">
    <citation type="submission" date="2013-11" db="EMBL/GenBank/DDBJ databases">
        <title>The Genome Sequence of Phytophthora parasitica CJ01A1.</title>
        <authorList>
            <consortium name="The Broad Institute Genomics Platform"/>
            <person name="Russ C."/>
            <person name="Tyler B."/>
            <person name="Panabieres F."/>
            <person name="Shan W."/>
            <person name="Tripathy S."/>
            <person name="Grunwald N."/>
            <person name="Machado M."/>
            <person name="Johnson C.S."/>
            <person name="Walker B."/>
            <person name="Young S.K."/>
            <person name="Zeng Q."/>
            <person name="Gargeya S."/>
            <person name="Fitzgerald M."/>
            <person name="Haas B."/>
            <person name="Abouelleil A."/>
            <person name="Allen A.W."/>
            <person name="Alvarado L."/>
            <person name="Arachchi H.M."/>
            <person name="Berlin A.M."/>
            <person name="Chapman S.B."/>
            <person name="Gainer-Dewar J."/>
            <person name="Goldberg J."/>
            <person name="Griggs A."/>
            <person name="Gujja S."/>
            <person name="Hansen M."/>
            <person name="Howarth C."/>
            <person name="Imamovic A."/>
            <person name="Ireland A."/>
            <person name="Larimer J."/>
            <person name="McCowan C."/>
            <person name="Murphy C."/>
            <person name="Pearson M."/>
            <person name="Poon T.W."/>
            <person name="Priest M."/>
            <person name="Roberts A."/>
            <person name="Saif S."/>
            <person name="Shea T."/>
            <person name="Sisk P."/>
            <person name="Sykes S."/>
            <person name="Wortman J."/>
            <person name="Nusbaum C."/>
            <person name="Birren B."/>
        </authorList>
    </citation>
    <scope>NUCLEOTIDE SEQUENCE [LARGE SCALE GENOMIC DNA]</scope>
    <source>
        <strain evidence="2 3">CJ01A1</strain>
    </source>
</reference>
<evidence type="ECO:0000256" key="1">
    <source>
        <dbReference type="SAM" id="MobiDB-lite"/>
    </source>
</evidence>
<name>W2WXK5_PHYNI</name>
<gene>
    <name evidence="2" type="ORF">F441_10741</name>
</gene>
<comment type="caution">
    <text evidence="2">The sequence shown here is derived from an EMBL/GenBank/DDBJ whole genome shotgun (WGS) entry which is preliminary data.</text>
</comment>
<proteinExistence type="predicted"/>
<dbReference type="AlphaFoldDB" id="W2WXK5"/>
<dbReference type="EMBL" id="ANIX01002136">
    <property type="protein sequence ID" value="ETP14329.1"/>
    <property type="molecule type" value="Genomic_DNA"/>
</dbReference>
<sequence>MQLPREIHLVSKATTPISEFAMSSTEAVREAAATNQVQWLTELLKLPEFRGNMNETARNLTEIAAPEFDAYELRESLYYTMACAARKGHFDIVIFLNEKVGKELFREDESIGIEDGGQRGDGELNGEDNDDNVKARRLDIAEYLFTTDGCKPSSLGKVFVLAAFLGVLELVNSSMKTADKTFPHLLVGRSTMHLELATMKSWNIFIRKRSSMSSFSMMRLSRQRSGIDEVPAVKCTNDDSENRDIGGGTFFYELKSPSVELLPGQLPDVAKLIDLFCMSVDMAMLEAAATGQVEWLQVLIPQFGGEIDDVAYKLTNSAAEYGHSEVIKLVAEWWEYHAETGDEDFTLDCSRAQSNAAANRHLIRSNERWNVDTMISSRCSARK</sequence>